<reference evidence="1" key="1">
    <citation type="submission" date="2018-04" db="EMBL/GenBank/DDBJ databases">
        <title>WGS assembly of Panicum hallii.</title>
        <authorList>
            <person name="Lovell J."/>
            <person name="Jenkins J."/>
            <person name="Lowry D."/>
            <person name="Mamidi S."/>
            <person name="Sreedasyam A."/>
            <person name="Weng X."/>
            <person name="Barry K."/>
            <person name="Bonette J."/>
            <person name="Campitelli B."/>
            <person name="Daum C."/>
            <person name="Gordon S."/>
            <person name="Gould B."/>
            <person name="Lipzen A."/>
            <person name="Macqueen A."/>
            <person name="Palacio-Mejia J."/>
            <person name="Plott C."/>
            <person name="Shakirov E."/>
            <person name="Shu S."/>
            <person name="Yoshinaga Y."/>
            <person name="Zane M."/>
            <person name="Rokhsar D."/>
            <person name="Grimwood J."/>
            <person name="Schmutz J."/>
            <person name="Juenger T."/>
        </authorList>
    </citation>
    <scope>NUCLEOTIDE SEQUENCE [LARGE SCALE GENOMIC DNA]</scope>
    <source>
        <strain evidence="1">FIL2</strain>
    </source>
</reference>
<name>A0A2T8JBL0_9POAL</name>
<sequence length="53" mass="6130">MDAATKFSKVFFFFLNERRSASLTAVLNDCKAQCFLFCENGTNRVFWVRKSAI</sequence>
<dbReference type="Proteomes" id="UP000243499">
    <property type="component" value="Chromosome 4"/>
</dbReference>
<accession>A0A2T8JBL0</accession>
<dbReference type="Gramene" id="PVH47312">
    <property type="protein sequence ID" value="PVH47312"/>
    <property type="gene ID" value="PAHAL_4G033800"/>
</dbReference>
<evidence type="ECO:0000313" key="1">
    <source>
        <dbReference type="EMBL" id="PVH47312.1"/>
    </source>
</evidence>
<dbReference type="EMBL" id="CM008049">
    <property type="protein sequence ID" value="PVH47312.1"/>
    <property type="molecule type" value="Genomic_DNA"/>
</dbReference>
<gene>
    <name evidence="1" type="ORF">PAHAL_4G033800</name>
</gene>
<protein>
    <submittedName>
        <fullName evidence="1">Uncharacterized protein</fullName>
    </submittedName>
</protein>
<proteinExistence type="predicted"/>
<organism evidence="1">
    <name type="scientific">Panicum hallii</name>
    <dbReference type="NCBI Taxonomy" id="206008"/>
    <lineage>
        <taxon>Eukaryota</taxon>
        <taxon>Viridiplantae</taxon>
        <taxon>Streptophyta</taxon>
        <taxon>Embryophyta</taxon>
        <taxon>Tracheophyta</taxon>
        <taxon>Spermatophyta</taxon>
        <taxon>Magnoliopsida</taxon>
        <taxon>Liliopsida</taxon>
        <taxon>Poales</taxon>
        <taxon>Poaceae</taxon>
        <taxon>PACMAD clade</taxon>
        <taxon>Panicoideae</taxon>
        <taxon>Panicodae</taxon>
        <taxon>Paniceae</taxon>
        <taxon>Panicinae</taxon>
        <taxon>Panicum</taxon>
        <taxon>Panicum sect. Panicum</taxon>
    </lineage>
</organism>
<dbReference type="AlphaFoldDB" id="A0A2T8JBL0"/>